<organism evidence="2 3">
    <name type="scientific">Brevundimonas goettingensis</name>
    <dbReference type="NCBI Taxonomy" id="2774190"/>
    <lineage>
        <taxon>Bacteria</taxon>
        <taxon>Pseudomonadati</taxon>
        <taxon>Pseudomonadota</taxon>
        <taxon>Alphaproteobacteria</taxon>
        <taxon>Caulobacterales</taxon>
        <taxon>Caulobacteraceae</taxon>
        <taxon>Brevundimonas</taxon>
    </lineage>
</organism>
<reference evidence="2" key="1">
    <citation type="submission" date="2020-09" db="EMBL/GenBank/DDBJ databases">
        <title>Brevundimonas sp. LVF2 isolated from a puddle in Goettingen, Germany.</title>
        <authorList>
            <person name="Friedrich I."/>
            <person name="Klassen A."/>
            <person name="Hannes N."/>
            <person name="Schneider D."/>
            <person name="Hertel R."/>
            <person name="Daniel R."/>
        </authorList>
    </citation>
    <scope>NUCLEOTIDE SEQUENCE</scope>
    <source>
        <strain evidence="2">LVF2</strain>
    </source>
</reference>
<accession>A0A975GUQ0</accession>
<feature type="transmembrane region" description="Helical" evidence="1">
    <location>
        <begin position="134"/>
        <end position="151"/>
    </location>
</feature>
<proteinExistence type="predicted"/>
<protein>
    <submittedName>
        <fullName evidence="2">Pr6Pr family membrane protein</fullName>
    </submittedName>
</protein>
<feature type="transmembrane region" description="Helical" evidence="1">
    <location>
        <begin position="108"/>
        <end position="127"/>
    </location>
</feature>
<dbReference type="AlphaFoldDB" id="A0A975GUQ0"/>
<gene>
    <name evidence="2" type="ORF">IFJ75_09975</name>
</gene>
<dbReference type="InterPro" id="IPR049713">
    <property type="entry name" value="Pr6Pr-like"/>
</dbReference>
<evidence type="ECO:0000313" key="3">
    <source>
        <dbReference type="Proteomes" id="UP000663918"/>
    </source>
</evidence>
<feature type="transmembrane region" description="Helical" evidence="1">
    <location>
        <begin position="76"/>
        <end position="96"/>
    </location>
</feature>
<keyword evidence="1" id="KW-0812">Transmembrane</keyword>
<name>A0A975GUQ0_9CAUL</name>
<dbReference type="RefSeq" id="WP_207867798.1">
    <property type="nucleotide sequence ID" value="NZ_CP062222.1"/>
</dbReference>
<feature type="transmembrane region" description="Helical" evidence="1">
    <location>
        <begin position="171"/>
        <end position="195"/>
    </location>
</feature>
<dbReference type="KEGG" id="bgoe:IFJ75_09975"/>
<keyword evidence="3" id="KW-1185">Reference proteome</keyword>
<keyword evidence="1" id="KW-0472">Membrane</keyword>
<dbReference type="Proteomes" id="UP000663918">
    <property type="component" value="Chromosome"/>
</dbReference>
<dbReference type="NCBIfam" id="NF038065">
    <property type="entry name" value="Pr6Pr"/>
    <property type="match status" value="1"/>
</dbReference>
<sequence>MTRYSTTGRIAAGVAAATAWVGLGLYLATEIAGQKGNVLGALWVNASFLTDLTNLCLAVVMSGVALGVARLSKPVVVGWVVTAILTVGIGFWLIGGRLVLGKSDLSDILLHGATPLLAFVFWAGFAVRGVTWKNVLVWMFWPAIYWSYALVRGGLTGEYAYGFLDWPRHGVWSVGITLSALIGLYAACGLVVVWIDKTLGPKRQSPARARET</sequence>
<keyword evidence="1" id="KW-1133">Transmembrane helix</keyword>
<feature type="transmembrane region" description="Helical" evidence="1">
    <location>
        <begin position="48"/>
        <end position="69"/>
    </location>
</feature>
<dbReference type="EMBL" id="CP062222">
    <property type="protein sequence ID" value="QTC89649.1"/>
    <property type="molecule type" value="Genomic_DNA"/>
</dbReference>
<feature type="transmembrane region" description="Helical" evidence="1">
    <location>
        <begin position="7"/>
        <end position="28"/>
    </location>
</feature>
<evidence type="ECO:0000313" key="2">
    <source>
        <dbReference type="EMBL" id="QTC89649.1"/>
    </source>
</evidence>
<evidence type="ECO:0000256" key="1">
    <source>
        <dbReference type="SAM" id="Phobius"/>
    </source>
</evidence>